<dbReference type="GeneID" id="69034981"/>
<sequence>MAGKKEIENSHNSRVGQNTKIKQGSESSGNPIQGQANPPRPNEDTPVKNRNTKQEANSGKENRNVRTSIASEHGSSASAFVNKGATNRREKQQNDAPKPDPNGKGKNEGNETAKEKIPLASDRASTVARTTSTQPIQPARGEKMSDKMASASKHGRLSPSSPAANSNVDKVKGKAREQDPRSGSEIASMFSKTCQRAATGNSTPISSRQPSPSKSITGRTTQSAPSSKSRGGNLNDGIAHASIASEGPTKKKKTRGGRRKKKTSATDPGDEGGCGSSESDTSHPTKPSALPETVSGRKLTAVAEVLTNVKPEPVIGIAGIGATEQSRKGDGESSLVPSSSNGDEVNPIKIENASDTKVMTPNEGHPASRGQIPGNSGCEEAFTGLGSGQGPSFTKAVNKRNRPRPSKAEKLLKRQSEAKADSANFQNNSQDIYQRPGSEGDVNEHSMISIADIPSDDELGAEKIEEIFGRNDVPDSTKLERIKLIMIKQNQIIARKTQLVNNCLKENETLQERVEEFDSSILTQEDDKNEQQGQIDKLKTMVDEFRRQMQSQESFIKIAEQDRSRLEEELKSSATSLKSAERDRKALKESVSKMTEDMAKMQNDIVQLTGEKNGFLVTISKYESELDMLLCQLHNGPTQTENVRLAAELLEKNAELAVANQNFKDLQREFTALRKRDKKEQGRRMPSALNTELRFLGDGKEEEWEPLIDQSGVERNPFALLSSPVTPTLFQFGEPISFGAGGEKEVTYKIPKTFLHRTGEETKDSDSLVCPNGCPQTETSPRVLRLMENEELEVLEASTQTQKYVELGRDNSAQTKVVEMLEAFTQTIAGDGAQESEVFEASTQTMCELGVSRGSQTTQLGFSEGSSQTEADVRVHTVKMLEASSQTTVGIDFSTSTQTDTVALLEASTQTDRNYGACEMTDALVQTEPVTVLQGSGLARGIRLALIMFAWAAIMLWGHKEDQRLWLDANGVSRASLVAIRDRSLGPFLWLEQLKFELILWLQVDRVLPG</sequence>
<feature type="compositionally biased region" description="Basic and acidic residues" evidence="2">
    <location>
        <begin position="169"/>
        <end position="182"/>
    </location>
</feature>
<reference evidence="3" key="1">
    <citation type="submission" date="2009-02" db="EMBL/GenBank/DDBJ databases">
        <title>The Genome Sequence of Ajellomyces capsulatus strain G186AR.</title>
        <authorList>
            <consortium name="The Broad Institute Genome Sequencing Platform"/>
            <person name="Champion M."/>
            <person name="Cuomo C."/>
            <person name="Ma L.-J."/>
            <person name="Henn M.R."/>
            <person name="Sil A."/>
            <person name="Goldman B."/>
            <person name="Young S.K."/>
            <person name="Kodira C.D."/>
            <person name="Zeng Q."/>
            <person name="Koehrsen M."/>
            <person name="Alvarado L."/>
            <person name="Berlin A."/>
            <person name="Borenstein D."/>
            <person name="Chen Z."/>
            <person name="Engels R."/>
            <person name="Freedman E."/>
            <person name="Gellesch M."/>
            <person name="Goldberg J."/>
            <person name="Griggs A."/>
            <person name="Gujja S."/>
            <person name="Heiman D."/>
            <person name="Hepburn T."/>
            <person name="Howarth C."/>
            <person name="Jen D."/>
            <person name="Larson L."/>
            <person name="Lewis B."/>
            <person name="Mehta T."/>
            <person name="Park D."/>
            <person name="Pearson M."/>
            <person name="Roberts A."/>
            <person name="Saif S."/>
            <person name="Shea T."/>
            <person name="Shenoy N."/>
            <person name="Sisk P."/>
            <person name="Stolte C."/>
            <person name="Sykes S."/>
            <person name="Walk T."/>
            <person name="White J."/>
            <person name="Yandava C."/>
            <person name="Klein B."/>
            <person name="McEwen J.G."/>
            <person name="Puccia R."/>
            <person name="Goldman G.H."/>
            <person name="Felipe M.S."/>
            <person name="Nino-Vega G."/>
            <person name="San-Blas G."/>
            <person name="Taylor J."/>
            <person name="Mendoza L."/>
            <person name="Galagan J."/>
            <person name="Nusbaum C."/>
            <person name="Birren B."/>
        </authorList>
    </citation>
    <scope>NUCLEOTIDE SEQUENCE</scope>
    <source>
        <strain evidence="3">G186AR</strain>
    </source>
</reference>
<proteinExistence type="predicted"/>
<dbReference type="EMBL" id="GG663364">
    <property type="protein sequence ID" value="EEH10320.1"/>
    <property type="molecule type" value="Genomic_DNA"/>
</dbReference>
<name>C0NDM2_AJECG</name>
<feature type="region of interest" description="Disordered" evidence="2">
    <location>
        <begin position="1"/>
        <end position="443"/>
    </location>
</feature>
<dbReference type="RefSeq" id="XP_045290800.1">
    <property type="nucleotide sequence ID" value="XM_045429014.1"/>
</dbReference>
<feature type="compositionally biased region" description="Basic and acidic residues" evidence="2">
    <location>
        <begin position="1"/>
        <end position="11"/>
    </location>
</feature>
<keyword evidence="1" id="KW-0175">Coiled coil</keyword>
<feature type="compositionally biased region" description="Polar residues" evidence="2">
    <location>
        <begin position="158"/>
        <end position="168"/>
    </location>
</feature>
<protein>
    <submittedName>
        <fullName evidence="3">Uncharacterized protein</fullName>
    </submittedName>
</protein>
<feature type="compositionally biased region" description="Basic and acidic residues" evidence="2">
    <location>
        <begin position="87"/>
        <end position="117"/>
    </location>
</feature>
<feature type="coiled-coil region" evidence="1">
    <location>
        <begin position="649"/>
        <end position="676"/>
    </location>
</feature>
<keyword evidence="4" id="KW-1185">Reference proteome</keyword>
<evidence type="ECO:0000256" key="1">
    <source>
        <dbReference type="SAM" id="Coils"/>
    </source>
</evidence>
<dbReference type="Proteomes" id="UP000001631">
    <property type="component" value="Unassembled WGS sequence"/>
</dbReference>
<feature type="compositionally biased region" description="Basic residues" evidence="2">
    <location>
        <begin position="250"/>
        <end position="263"/>
    </location>
</feature>
<feature type="coiled-coil region" evidence="1">
    <location>
        <begin position="493"/>
        <end position="611"/>
    </location>
</feature>
<feature type="compositionally biased region" description="Polar residues" evidence="2">
    <location>
        <begin position="123"/>
        <end position="136"/>
    </location>
</feature>
<evidence type="ECO:0000313" key="4">
    <source>
        <dbReference type="Proteomes" id="UP000001631"/>
    </source>
</evidence>
<evidence type="ECO:0000313" key="3">
    <source>
        <dbReference type="EMBL" id="EEH10320.1"/>
    </source>
</evidence>
<gene>
    <name evidence="3" type="ORF">HCBG_01965</name>
</gene>
<dbReference type="InParanoid" id="C0NDM2"/>
<feature type="compositionally biased region" description="Polar residues" evidence="2">
    <location>
        <begin position="12"/>
        <end position="36"/>
    </location>
</feature>
<organism evidence="3 4">
    <name type="scientific">Ajellomyces capsulatus (strain G186AR / H82 / ATCC MYA-2454 / RMSCC 2432)</name>
    <name type="common">Darling's disease fungus</name>
    <name type="synonym">Histoplasma capsulatum</name>
    <dbReference type="NCBI Taxonomy" id="447093"/>
    <lineage>
        <taxon>Eukaryota</taxon>
        <taxon>Fungi</taxon>
        <taxon>Dikarya</taxon>
        <taxon>Ascomycota</taxon>
        <taxon>Pezizomycotina</taxon>
        <taxon>Eurotiomycetes</taxon>
        <taxon>Eurotiomycetidae</taxon>
        <taxon>Onygenales</taxon>
        <taxon>Ajellomycetaceae</taxon>
        <taxon>Histoplasma</taxon>
    </lineage>
</organism>
<dbReference type="STRING" id="447093.C0NDM2"/>
<feature type="compositionally biased region" description="Polar residues" evidence="2">
    <location>
        <begin position="423"/>
        <end position="432"/>
    </location>
</feature>
<feature type="compositionally biased region" description="Polar residues" evidence="2">
    <location>
        <begin position="190"/>
        <end position="232"/>
    </location>
</feature>
<feature type="compositionally biased region" description="Polar residues" evidence="2">
    <location>
        <begin position="65"/>
        <end position="79"/>
    </location>
</feature>
<accession>C0NDM2</accession>
<dbReference type="AlphaFoldDB" id="C0NDM2"/>
<evidence type="ECO:0000256" key="2">
    <source>
        <dbReference type="SAM" id="MobiDB-lite"/>
    </source>
</evidence>
<dbReference type="HOGENOM" id="CLU_313515_0_0_1"/>
<feature type="compositionally biased region" description="Basic and acidic residues" evidence="2">
    <location>
        <begin position="406"/>
        <end position="420"/>
    </location>
</feature>